<gene>
    <name evidence="2" type="ORF">OG699_37635</name>
</gene>
<evidence type="ECO:0008006" key="3">
    <source>
        <dbReference type="Google" id="ProtNLM"/>
    </source>
</evidence>
<evidence type="ECO:0000256" key="1">
    <source>
        <dbReference type="SAM" id="Phobius"/>
    </source>
</evidence>
<evidence type="ECO:0000313" key="2">
    <source>
        <dbReference type="EMBL" id="WTZ13187.1"/>
    </source>
</evidence>
<keyword evidence="1" id="KW-1133">Transmembrane helix</keyword>
<accession>A0AAU3I9D9</accession>
<feature type="transmembrane region" description="Helical" evidence="1">
    <location>
        <begin position="61"/>
        <end position="82"/>
    </location>
</feature>
<organism evidence="2">
    <name type="scientific">Streptomyces sp. NBC_01393</name>
    <dbReference type="NCBI Taxonomy" id="2903851"/>
    <lineage>
        <taxon>Bacteria</taxon>
        <taxon>Bacillati</taxon>
        <taxon>Actinomycetota</taxon>
        <taxon>Actinomycetes</taxon>
        <taxon>Kitasatosporales</taxon>
        <taxon>Streptomycetaceae</taxon>
        <taxon>Streptomyces</taxon>
    </lineage>
</organism>
<dbReference type="EMBL" id="CP109546">
    <property type="protein sequence ID" value="WTZ13187.1"/>
    <property type="molecule type" value="Genomic_DNA"/>
</dbReference>
<name>A0AAU3I9D9_9ACTN</name>
<reference evidence="2" key="1">
    <citation type="submission" date="2022-10" db="EMBL/GenBank/DDBJ databases">
        <title>The complete genomes of actinobacterial strains from the NBC collection.</title>
        <authorList>
            <person name="Joergensen T.S."/>
            <person name="Alvarez Arevalo M."/>
            <person name="Sterndorff E.B."/>
            <person name="Faurdal D."/>
            <person name="Vuksanovic O."/>
            <person name="Mourched A.-S."/>
            <person name="Charusanti P."/>
            <person name="Shaw S."/>
            <person name="Blin K."/>
            <person name="Weber T."/>
        </authorList>
    </citation>
    <scope>NUCLEOTIDE SEQUENCE</scope>
    <source>
        <strain evidence="2">NBC_01393</strain>
    </source>
</reference>
<proteinExistence type="predicted"/>
<keyword evidence="1" id="KW-0472">Membrane</keyword>
<protein>
    <recommendedName>
        <fullName evidence="3">Holin</fullName>
    </recommendedName>
</protein>
<feature type="transmembrane region" description="Helical" evidence="1">
    <location>
        <begin position="12"/>
        <end position="29"/>
    </location>
</feature>
<sequence length="151" mass="16012">MRILMFTNYADAASLAVGLVLPALVAVFTKPSTNSTVKASVHAVLSAVAGSLAVYKADPSHFVWAPAVSAAFLAWLSGTAFYHSLLKKYSWFEALQNLFVAKAGLVLNTDGHLIETYFLQAQQAEKSEEEAGIVTDFPLSTDGAETADGAV</sequence>
<dbReference type="AlphaFoldDB" id="A0AAU3I9D9"/>
<keyword evidence="1" id="KW-0812">Transmembrane</keyword>